<evidence type="ECO:0000313" key="1">
    <source>
        <dbReference type="EMBL" id="MDT7044215.1"/>
    </source>
</evidence>
<accession>A0ABU3KCH1</accession>
<name>A0ABU3KCH1_9BACT</name>
<organism evidence="1 2">
    <name type="scientific">Candidatus Nitronereus thalassa</name>
    <dbReference type="NCBI Taxonomy" id="3020898"/>
    <lineage>
        <taxon>Bacteria</taxon>
        <taxon>Pseudomonadati</taxon>
        <taxon>Nitrospirota</taxon>
        <taxon>Nitrospiria</taxon>
        <taxon>Nitrospirales</taxon>
        <taxon>Nitrospiraceae</taxon>
        <taxon>Candidatus Nitronereus</taxon>
    </lineage>
</organism>
<evidence type="ECO:0000313" key="2">
    <source>
        <dbReference type="Proteomes" id="UP001250932"/>
    </source>
</evidence>
<keyword evidence="2" id="KW-1185">Reference proteome</keyword>
<dbReference type="RefSeq" id="WP_313834800.1">
    <property type="nucleotide sequence ID" value="NZ_JAQOUE010000002.1"/>
</dbReference>
<comment type="caution">
    <text evidence="1">The sequence shown here is derived from an EMBL/GenBank/DDBJ whole genome shotgun (WGS) entry which is preliminary data.</text>
</comment>
<sequence length="108" mass="11953">MSFVKRFAHTPAIRFLETVYWLRFNDDQGVRSGARATLATVDQTSLRGLPPHERVSSRSWLRLLTGISSAGPQGCRAFPEPFARAPAELLASARGRRQATSQGPDKSR</sequence>
<protein>
    <submittedName>
        <fullName evidence="1">Uncharacterized protein</fullName>
    </submittedName>
</protein>
<proteinExistence type="predicted"/>
<dbReference type="Proteomes" id="UP001250932">
    <property type="component" value="Unassembled WGS sequence"/>
</dbReference>
<gene>
    <name evidence="1" type="ORF">PPG34_17830</name>
</gene>
<reference evidence="1 2" key="1">
    <citation type="journal article" date="2023" name="ISME J.">
        <title>Cultivation and genomic characterization of novel and ubiquitous marine nitrite-oxidizing bacteria from the Nitrospirales.</title>
        <authorList>
            <person name="Mueller A.J."/>
            <person name="Daebeler A."/>
            <person name="Herbold C.W."/>
            <person name="Kirkegaard R.H."/>
            <person name="Daims H."/>
        </authorList>
    </citation>
    <scope>NUCLEOTIDE SEQUENCE [LARGE SCALE GENOMIC DNA]</scope>
    <source>
        <strain evidence="1 2">EB</strain>
    </source>
</reference>
<dbReference type="EMBL" id="JAQOUE010000002">
    <property type="protein sequence ID" value="MDT7044215.1"/>
    <property type="molecule type" value="Genomic_DNA"/>
</dbReference>